<protein>
    <submittedName>
        <fullName evidence="1">Uncharacterized protein</fullName>
    </submittedName>
</protein>
<gene>
    <name evidence="1" type="ORF">MtrunA17_Chr8g0345121</name>
</gene>
<proteinExistence type="predicted"/>
<evidence type="ECO:0000313" key="2">
    <source>
        <dbReference type="Proteomes" id="UP000265566"/>
    </source>
</evidence>
<dbReference type="EMBL" id="PSQE01000008">
    <property type="protein sequence ID" value="RHN39561.1"/>
    <property type="molecule type" value="Genomic_DNA"/>
</dbReference>
<dbReference type="Gramene" id="rna45592">
    <property type="protein sequence ID" value="RHN39561.1"/>
    <property type="gene ID" value="gene45592"/>
</dbReference>
<organism evidence="1 2">
    <name type="scientific">Medicago truncatula</name>
    <name type="common">Barrel medic</name>
    <name type="synonym">Medicago tribuloides</name>
    <dbReference type="NCBI Taxonomy" id="3880"/>
    <lineage>
        <taxon>Eukaryota</taxon>
        <taxon>Viridiplantae</taxon>
        <taxon>Streptophyta</taxon>
        <taxon>Embryophyta</taxon>
        <taxon>Tracheophyta</taxon>
        <taxon>Spermatophyta</taxon>
        <taxon>Magnoliopsida</taxon>
        <taxon>eudicotyledons</taxon>
        <taxon>Gunneridae</taxon>
        <taxon>Pentapetalae</taxon>
        <taxon>rosids</taxon>
        <taxon>fabids</taxon>
        <taxon>Fabales</taxon>
        <taxon>Fabaceae</taxon>
        <taxon>Papilionoideae</taxon>
        <taxon>50 kb inversion clade</taxon>
        <taxon>NPAAA clade</taxon>
        <taxon>Hologalegina</taxon>
        <taxon>IRL clade</taxon>
        <taxon>Trifolieae</taxon>
        <taxon>Medicago</taxon>
    </lineage>
</organism>
<accession>A0A396GHB9</accession>
<comment type="caution">
    <text evidence="1">The sequence shown here is derived from an EMBL/GenBank/DDBJ whole genome shotgun (WGS) entry which is preliminary data.</text>
</comment>
<sequence>MTDAFQNIKSGMHTYFPEYIFRINAIMVVNERNLALPVGLRTFRNVNSGKIQSHYCGFGRLQPLTRFH</sequence>
<dbReference type="Proteomes" id="UP000265566">
    <property type="component" value="Chromosome 8"/>
</dbReference>
<dbReference type="AlphaFoldDB" id="A0A396GHB9"/>
<reference evidence="2" key="1">
    <citation type="journal article" date="2018" name="Nat. Plants">
        <title>Whole-genome landscape of Medicago truncatula symbiotic genes.</title>
        <authorList>
            <person name="Pecrix Y."/>
            <person name="Staton S.E."/>
            <person name="Sallet E."/>
            <person name="Lelandais-Briere C."/>
            <person name="Moreau S."/>
            <person name="Carrere S."/>
            <person name="Blein T."/>
            <person name="Jardinaud M.F."/>
            <person name="Latrasse D."/>
            <person name="Zouine M."/>
            <person name="Zahm M."/>
            <person name="Kreplak J."/>
            <person name="Mayjonade B."/>
            <person name="Satge C."/>
            <person name="Perez M."/>
            <person name="Cauet S."/>
            <person name="Marande W."/>
            <person name="Chantry-Darmon C."/>
            <person name="Lopez-Roques C."/>
            <person name="Bouchez O."/>
            <person name="Berard A."/>
            <person name="Debelle F."/>
            <person name="Munos S."/>
            <person name="Bendahmane A."/>
            <person name="Berges H."/>
            <person name="Niebel A."/>
            <person name="Buitink J."/>
            <person name="Frugier F."/>
            <person name="Benhamed M."/>
            <person name="Crespi M."/>
            <person name="Gouzy J."/>
            <person name="Gamas P."/>
        </authorList>
    </citation>
    <scope>NUCLEOTIDE SEQUENCE [LARGE SCALE GENOMIC DNA]</scope>
    <source>
        <strain evidence="2">cv. Jemalong A17</strain>
    </source>
</reference>
<name>A0A396GHB9_MEDTR</name>
<evidence type="ECO:0000313" key="1">
    <source>
        <dbReference type="EMBL" id="RHN39561.1"/>
    </source>
</evidence>